<evidence type="ECO:0000313" key="1">
    <source>
        <dbReference type="EMBL" id="HIV22296.1"/>
    </source>
</evidence>
<reference evidence="1" key="1">
    <citation type="submission" date="2020-10" db="EMBL/GenBank/DDBJ databases">
        <authorList>
            <person name="Gilroy R."/>
        </authorList>
    </citation>
    <scope>NUCLEOTIDE SEQUENCE</scope>
    <source>
        <strain evidence="1">ChiBcec6-7307</strain>
    </source>
</reference>
<accession>A0A9D1NXI0</accession>
<dbReference type="AlphaFoldDB" id="A0A9D1NXI0"/>
<protein>
    <submittedName>
        <fullName evidence="1">Uncharacterized protein</fullName>
    </submittedName>
</protein>
<comment type="caution">
    <text evidence="1">The sequence shown here is derived from an EMBL/GenBank/DDBJ whole genome shotgun (WGS) entry which is preliminary data.</text>
</comment>
<dbReference type="Proteomes" id="UP000886889">
    <property type="component" value="Unassembled WGS sequence"/>
</dbReference>
<organism evidence="1 2">
    <name type="scientific">Candidatus Merdiplasma excrementigallinarum</name>
    <dbReference type="NCBI Taxonomy" id="2840864"/>
    <lineage>
        <taxon>Bacteria</taxon>
        <taxon>Bacillati</taxon>
        <taxon>Bacillota</taxon>
        <taxon>Clostridia</taxon>
        <taxon>Lachnospirales</taxon>
        <taxon>Lachnospiraceae</taxon>
        <taxon>Lachnospiraceae incertae sedis</taxon>
        <taxon>Candidatus Merdiplasma</taxon>
    </lineage>
</organism>
<reference evidence="1" key="2">
    <citation type="journal article" date="2021" name="PeerJ">
        <title>Extensive microbial diversity within the chicken gut microbiome revealed by metagenomics and culture.</title>
        <authorList>
            <person name="Gilroy R."/>
            <person name="Ravi A."/>
            <person name="Getino M."/>
            <person name="Pursley I."/>
            <person name="Horton D.L."/>
            <person name="Alikhan N.F."/>
            <person name="Baker D."/>
            <person name="Gharbi K."/>
            <person name="Hall N."/>
            <person name="Watson M."/>
            <person name="Adriaenssens E.M."/>
            <person name="Foster-Nyarko E."/>
            <person name="Jarju S."/>
            <person name="Secka A."/>
            <person name="Antonio M."/>
            <person name="Oren A."/>
            <person name="Chaudhuri R.R."/>
            <person name="La Ragione R."/>
            <person name="Hildebrand F."/>
            <person name="Pallen M.J."/>
        </authorList>
    </citation>
    <scope>NUCLEOTIDE SEQUENCE</scope>
    <source>
        <strain evidence="1">ChiBcec6-7307</strain>
    </source>
</reference>
<gene>
    <name evidence="1" type="ORF">IAC80_00010</name>
</gene>
<proteinExistence type="predicted"/>
<sequence length="217" mass="25181">MRMLIEEASGERQKEIHGISGEYSPDGAELLLRWDWPENERYDLCFAFDVTQEEERRGMDLKELLRSRRPVDIISLHTWHPHRIRLSAEAVGAWLYPARFEGDAYYILDQQKGNRSEYYRRKASIRWRVFYESMDRLLRKVPCRRAVIRLEGIPQGMAGCLVYRCVGAGRDGIRFGIDLEFAAREQTLEILVGKGEKVVVELSDPGQKEYLNLTAAG</sequence>
<name>A0A9D1NXI0_9FIRM</name>
<dbReference type="EMBL" id="DVOS01000001">
    <property type="protein sequence ID" value="HIV22296.1"/>
    <property type="molecule type" value="Genomic_DNA"/>
</dbReference>
<evidence type="ECO:0000313" key="2">
    <source>
        <dbReference type="Proteomes" id="UP000886889"/>
    </source>
</evidence>